<dbReference type="InterPro" id="IPR031107">
    <property type="entry name" value="Small_HSP"/>
</dbReference>
<dbReference type="EMBL" id="JAACAK010000085">
    <property type="protein sequence ID" value="NIR75636.1"/>
    <property type="molecule type" value="Genomic_DNA"/>
</dbReference>
<reference evidence="5 6" key="1">
    <citation type="submission" date="2020-01" db="EMBL/GenBank/DDBJ databases">
        <title>Genomes assembled from Gulf of Kutch pelagic sediment metagenomes.</title>
        <authorList>
            <person name="Chandrashekar M."/>
            <person name="Mahajan M.S."/>
            <person name="Dave K.J."/>
            <person name="Vatsa P."/>
            <person name="Nathani N.M."/>
        </authorList>
    </citation>
    <scope>NUCLEOTIDE SEQUENCE [LARGE SCALE GENOMIC DNA]</scope>
    <source>
        <strain evidence="5">KS3-K002</strain>
    </source>
</reference>
<evidence type="ECO:0000313" key="6">
    <source>
        <dbReference type="Proteomes" id="UP000702544"/>
    </source>
</evidence>
<accession>A0AAE4ZB73</accession>
<protein>
    <submittedName>
        <fullName evidence="5">Hsp20/alpha crystallin family protein</fullName>
    </submittedName>
</protein>
<sequence>MVESADDYRISVDLPGMSPDDINVTLQNKVLSVTGQRSFDHGDYREHTYYCRERRYGRFERRFTLPDAVSAEEMQAEYVNGVLTIVLPKHEAAKPRRIQISGTENQARIGSGRSVDS</sequence>
<evidence type="ECO:0000313" key="5">
    <source>
        <dbReference type="EMBL" id="NIR75636.1"/>
    </source>
</evidence>
<dbReference type="Proteomes" id="UP000702544">
    <property type="component" value="Unassembled WGS sequence"/>
</dbReference>
<dbReference type="InterPro" id="IPR002068">
    <property type="entry name" value="A-crystallin/Hsp20_dom"/>
</dbReference>
<comment type="similarity">
    <text evidence="1 2">Belongs to the small heat shock protein (HSP20) family.</text>
</comment>
<feature type="domain" description="SHSP" evidence="4">
    <location>
        <begin position="1"/>
        <end position="103"/>
    </location>
</feature>
<dbReference type="Pfam" id="PF00011">
    <property type="entry name" value="HSP20"/>
    <property type="match status" value="1"/>
</dbReference>
<evidence type="ECO:0000256" key="2">
    <source>
        <dbReference type="RuleBase" id="RU003616"/>
    </source>
</evidence>
<proteinExistence type="inferred from homology"/>
<dbReference type="Gene3D" id="2.60.40.790">
    <property type="match status" value="1"/>
</dbReference>
<dbReference type="PROSITE" id="PS01031">
    <property type="entry name" value="SHSP"/>
    <property type="match status" value="1"/>
</dbReference>
<evidence type="ECO:0000256" key="3">
    <source>
        <dbReference type="SAM" id="MobiDB-lite"/>
    </source>
</evidence>
<comment type="caution">
    <text evidence="5">The sequence shown here is derived from an EMBL/GenBank/DDBJ whole genome shotgun (WGS) entry which is preliminary data.</text>
</comment>
<name>A0AAE4ZB73_9BACT</name>
<dbReference type="InterPro" id="IPR008978">
    <property type="entry name" value="HSP20-like_chaperone"/>
</dbReference>
<organism evidence="5 6">
    <name type="scientific">Candidatus Kutchimonas denitrificans</name>
    <dbReference type="NCBI Taxonomy" id="3056748"/>
    <lineage>
        <taxon>Bacteria</taxon>
        <taxon>Pseudomonadati</taxon>
        <taxon>Gemmatimonadota</taxon>
        <taxon>Gemmatimonadia</taxon>
        <taxon>Candidatus Palauibacterales</taxon>
        <taxon>Candidatus Palauibacteraceae</taxon>
        <taxon>Candidatus Kutchimonas</taxon>
    </lineage>
</organism>
<dbReference type="CDD" id="cd06464">
    <property type="entry name" value="ACD_sHsps-like"/>
    <property type="match status" value="1"/>
</dbReference>
<gene>
    <name evidence="5" type="ORF">GWO12_11085</name>
</gene>
<dbReference type="PANTHER" id="PTHR11527">
    <property type="entry name" value="HEAT-SHOCK PROTEIN 20 FAMILY MEMBER"/>
    <property type="match status" value="1"/>
</dbReference>
<evidence type="ECO:0000259" key="4">
    <source>
        <dbReference type="PROSITE" id="PS01031"/>
    </source>
</evidence>
<feature type="region of interest" description="Disordered" evidence="3">
    <location>
        <begin position="97"/>
        <end position="117"/>
    </location>
</feature>
<dbReference type="SUPFAM" id="SSF49764">
    <property type="entry name" value="HSP20-like chaperones"/>
    <property type="match status" value="1"/>
</dbReference>
<evidence type="ECO:0000256" key="1">
    <source>
        <dbReference type="PROSITE-ProRule" id="PRU00285"/>
    </source>
</evidence>
<dbReference type="AlphaFoldDB" id="A0AAE4ZB73"/>